<organism evidence="2 3">
    <name type="scientific">Paramuricea clavata</name>
    <name type="common">Red gorgonian</name>
    <name type="synonym">Violescent sea-whip</name>
    <dbReference type="NCBI Taxonomy" id="317549"/>
    <lineage>
        <taxon>Eukaryota</taxon>
        <taxon>Metazoa</taxon>
        <taxon>Cnidaria</taxon>
        <taxon>Anthozoa</taxon>
        <taxon>Octocorallia</taxon>
        <taxon>Malacalcyonacea</taxon>
        <taxon>Plexauridae</taxon>
        <taxon>Paramuricea</taxon>
    </lineage>
</organism>
<reference evidence="2" key="1">
    <citation type="submission" date="2020-04" db="EMBL/GenBank/DDBJ databases">
        <authorList>
            <person name="Alioto T."/>
            <person name="Alioto T."/>
            <person name="Gomez Garrido J."/>
        </authorList>
    </citation>
    <scope>NUCLEOTIDE SEQUENCE</scope>
    <source>
        <strain evidence="2">A484AB</strain>
    </source>
</reference>
<protein>
    <submittedName>
        <fullName evidence="2">Uncharacterized protein</fullName>
    </submittedName>
</protein>
<feature type="region of interest" description="Disordered" evidence="1">
    <location>
        <begin position="1"/>
        <end position="43"/>
    </location>
</feature>
<evidence type="ECO:0000313" key="3">
    <source>
        <dbReference type="Proteomes" id="UP001152795"/>
    </source>
</evidence>
<dbReference type="EMBL" id="CACRXK020005650">
    <property type="protein sequence ID" value="CAB4006938.1"/>
    <property type="molecule type" value="Genomic_DNA"/>
</dbReference>
<evidence type="ECO:0000313" key="2">
    <source>
        <dbReference type="EMBL" id="CAB4006938.1"/>
    </source>
</evidence>
<dbReference type="AlphaFoldDB" id="A0A6S7J029"/>
<evidence type="ECO:0000256" key="1">
    <source>
        <dbReference type="SAM" id="MobiDB-lite"/>
    </source>
</evidence>
<feature type="compositionally biased region" description="Basic residues" evidence="1">
    <location>
        <begin position="1"/>
        <end position="39"/>
    </location>
</feature>
<comment type="caution">
    <text evidence="2">The sequence shown here is derived from an EMBL/GenBank/DDBJ whole genome shotgun (WGS) entry which is preliminary data.</text>
</comment>
<accession>A0A6S7J029</accession>
<keyword evidence="3" id="KW-1185">Reference proteome</keyword>
<dbReference type="Pfam" id="PF09495">
    <property type="entry name" value="DUF2462"/>
    <property type="match status" value="1"/>
</dbReference>
<dbReference type="InterPro" id="IPR019034">
    <property type="entry name" value="UPF0390"/>
</dbReference>
<name>A0A6S7J029_PARCT</name>
<feature type="compositionally biased region" description="Basic residues" evidence="1">
    <location>
        <begin position="88"/>
        <end position="99"/>
    </location>
</feature>
<gene>
    <name evidence="2" type="ORF">PACLA_8A053094</name>
</gene>
<proteinExistence type="predicted"/>
<dbReference type="Proteomes" id="UP001152795">
    <property type="component" value="Unassembled WGS sequence"/>
</dbReference>
<feature type="region of interest" description="Disordered" evidence="1">
    <location>
        <begin position="78"/>
        <end position="99"/>
    </location>
</feature>
<sequence>MAQGSTKKKASSVAKKAKTQKKSFGAKKGGRTIKPKKGSKTSTAVTVKEKFEVQIKQTIETTAVSQALKQEHKPLSIVKSSTATANKKNIKRKKGKGKK</sequence>